<evidence type="ECO:0000256" key="6">
    <source>
        <dbReference type="SAM" id="SignalP"/>
    </source>
</evidence>
<evidence type="ECO:0000256" key="2">
    <source>
        <dbReference type="ARBA" id="ARBA00022692"/>
    </source>
</evidence>
<feature type="signal peptide" evidence="6">
    <location>
        <begin position="1"/>
        <end position="21"/>
    </location>
</feature>
<keyword evidence="5" id="KW-0472">Membrane</keyword>
<dbReference type="InterPro" id="IPR032675">
    <property type="entry name" value="LRR_dom_sf"/>
</dbReference>
<dbReference type="EMBL" id="AMQN01012078">
    <property type="status" value="NOT_ANNOTATED_CDS"/>
    <property type="molecule type" value="Genomic_DNA"/>
</dbReference>
<proteinExistence type="predicted"/>
<dbReference type="SUPFAM" id="SSF56219">
    <property type="entry name" value="DNase I-like"/>
    <property type="match status" value="1"/>
</dbReference>
<reference evidence="8" key="3">
    <citation type="submission" date="2015-06" db="UniProtKB">
        <authorList>
            <consortium name="EnsemblMetazoa"/>
        </authorList>
    </citation>
    <scope>IDENTIFICATION</scope>
</reference>
<dbReference type="OrthoDB" id="1111193at2759"/>
<dbReference type="InterPro" id="IPR036691">
    <property type="entry name" value="Endo/exonu/phosph_ase_sf"/>
</dbReference>
<dbReference type="Pfam" id="PF13855">
    <property type="entry name" value="LRR_8"/>
    <property type="match status" value="1"/>
</dbReference>
<dbReference type="PROSITE" id="PS51450">
    <property type="entry name" value="LRR"/>
    <property type="match status" value="2"/>
</dbReference>
<evidence type="ECO:0000256" key="1">
    <source>
        <dbReference type="ARBA" id="ARBA00004167"/>
    </source>
</evidence>
<dbReference type="SUPFAM" id="SSF52058">
    <property type="entry name" value="L domain-like"/>
    <property type="match status" value="1"/>
</dbReference>
<evidence type="ECO:0000256" key="5">
    <source>
        <dbReference type="ARBA" id="ARBA00023136"/>
    </source>
</evidence>
<dbReference type="PANTHER" id="PTHR24365:SF530">
    <property type="entry name" value="MSTPROX-RELATED"/>
    <property type="match status" value="1"/>
</dbReference>
<evidence type="ECO:0000256" key="4">
    <source>
        <dbReference type="ARBA" id="ARBA00022989"/>
    </source>
</evidence>
<dbReference type="STRING" id="283909.R7TN14"/>
<dbReference type="HOGENOM" id="CLU_694939_0_0_1"/>
<dbReference type="PANTHER" id="PTHR24365">
    <property type="entry name" value="TOLL-LIKE RECEPTOR"/>
    <property type="match status" value="1"/>
</dbReference>
<dbReference type="EnsemblMetazoa" id="CapteT192185">
    <property type="protein sequence ID" value="CapteP192185"/>
    <property type="gene ID" value="CapteG192185"/>
</dbReference>
<dbReference type="EMBL" id="KB309282">
    <property type="protein sequence ID" value="ELT94907.1"/>
    <property type="molecule type" value="Genomic_DNA"/>
</dbReference>
<keyword evidence="4" id="KW-1133">Transmembrane helix</keyword>
<name>R7TN14_CAPTE</name>
<dbReference type="Gene3D" id="3.80.10.10">
    <property type="entry name" value="Ribonuclease Inhibitor"/>
    <property type="match status" value="2"/>
</dbReference>
<keyword evidence="3 6" id="KW-0732">Signal</keyword>
<dbReference type="Gene3D" id="3.60.10.10">
    <property type="entry name" value="Endonuclease/exonuclease/phosphatase"/>
    <property type="match status" value="1"/>
</dbReference>
<dbReference type="AlphaFoldDB" id="R7TN14"/>
<keyword evidence="9" id="KW-1185">Reference proteome</keyword>
<evidence type="ECO:0000313" key="8">
    <source>
        <dbReference type="EnsemblMetazoa" id="CapteP192185"/>
    </source>
</evidence>
<evidence type="ECO:0000313" key="9">
    <source>
        <dbReference type="Proteomes" id="UP000014760"/>
    </source>
</evidence>
<feature type="chain" id="PRO_5008787173" evidence="6">
    <location>
        <begin position="22"/>
        <end position="397"/>
    </location>
</feature>
<organism evidence="7">
    <name type="scientific">Capitella teleta</name>
    <name type="common">Polychaete worm</name>
    <dbReference type="NCBI Taxonomy" id="283909"/>
    <lineage>
        <taxon>Eukaryota</taxon>
        <taxon>Metazoa</taxon>
        <taxon>Spiralia</taxon>
        <taxon>Lophotrochozoa</taxon>
        <taxon>Annelida</taxon>
        <taxon>Polychaeta</taxon>
        <taxon>Sedentaria</taxon>
        <taxon>Scolecida</taxon>
        <taxon>Capitellidae</taxon>
        <taxon>Capitella</taxon>
    </lineage>
</organism>
<gene>
    <name evidence="7" type="ORF">CAPTEDRAFT_192185</name>
</gene>
<dbReference type="GO" id="GO:0007165">
    <property type="term" value="P:signal transduction"/>
    <property type="evidence" value="ECO:0007669"/>
    <property type="project" value="TreeGrafter"/>
</dbReference>
<dbReference type="Proteomes" id="UP000014760">
    <property type="component" value="Unassembled WGS sequence"/>
</dbReference>
<evidence type="ECO:0000256" key="3">
    <source>
        <dbReference type="ARBA" id="ARBA00022729"/>
    </source>
</evidence>
<comment type="subcellular location">
    <subcellularLocation>
        <location evidence="1">Membrane</location>
        <topology evidence="1">Single-pass membrane protein</topology>
    </subcellularLocation>
</comment>
<accession>R7TN14</accession>
<reference evidence="7 9" key="2">
    <citation type="journal article" date="2013" name="Nature">
        <title>Insights into bilaterian evolution from three spiralian genomes.</title>
        <authorList>
            <person name="Simakov O."/>
            <person name="Marletaz F."/>
            <person name="Cho S.J."/>
            <person name="Edsinger-Gonzales E."/>
            <person name="Havlak P."/>
            <person name="Hellsten U."/>
            <person name="Kuo D.H."/>
            <person name="Larsson T."/>
            <person name="Lv J."/>
            <person name="Arendt D."/>
            <person name="Savage R."/>
            <person name="Osoegawa K."/>
            <person name="de Jong P."/>
            <person name="Grimwood J."/>
            <person name="Chapman J.A."/>
            <person name="Shapiro H."/>
            <person name="Aerts A."/>
            <person name="Otillar R.P."/>
            <person name="Terry A.Y."/>
            <person name="Boore J.L."/>
            <person name="Grigoriev I.V."/>
            <person name="Lindberg D.R."/>
            <person name="Seaver E.C."/>
            <person name="Weisblat D.A."/>
            <person name="Putnam N.H."/>
            <person name="Rokhsar D.S."/>
        </authorList>
    </citation>
    <scope>NUCLEOTIDE SEQUENCE</scope>
    <source>
        <strain evidence="7 9">I ESC-2004</strain>
    </source>
</reference>
<dbReference type="GO" id="GO:0038023">
    <property type="term" value="F:signaling receptor activity"/>
    <property type="evidence" value="ECO:0007669"/>
    <property type="project" value="TreeGrafter"/>
</dbReference>
<keyword evidence="2" id="KW-0812">Transmembrane</keyword>
<dbReference type="InterPro" id="IPR001611">
    <property type="entry name" value="Leu-rich_rpt"/>
</dbReference>
<reference evidence="9" key="1">
    <citation type="submission" date="2012-12" db="EMBL/GenBank/DDBJ databases">
        <authorList>
            <person name="Hellsten U."/>
            <person name="Grimwood J."/>
            <person name="Chapman J.A."/>
            <person name="Shapiro H."/>
            <person name="Aerts A."/>
            <person name="Otillar R.P."/>
            <person name="Terry A.Y."/>
            <person name="Boore J.L."/>
            <person name="Simakov O."/>
            <person name="Marletaz F."/>
            <person name="Cho S.-J."/>
            <person name="Edsinger-Gonzales E."/>
            <person name="Havlak P."/>
            <person name="Kuo D.-H."/>
            <person name="Larsson T."/>
            <person name="Lv J."/>
            <person name="Arendt D."/>
            <person name="Savage R."/>
            <person name="Osoegawa K."/>
            <person name="de Jong P."/>
            <person name="Lindberg D.R."/>
            <person name="Seaver E.C."/>
            <person name="Weisblat D.A."/>
            <person name="Putnam N.H."/>
            <person name="Grigoriev I.V."/>
            <person name="Rokhsar D.S."/>
        </authorList>
    </citation>
    <scope>NUCLEOTIDE SEQUENCE</scope>
    <source>
        <strain evidence="9">I ESC-2004</strain>
    </source>
</reference>
<dbReference type="GO" id="GO:0005886">
    <property type="term" value="C:plasma membrane"/>
    <property type="evidence" value="ECO:0007669"/>
    <property type="project" value="TreeGrafter"/>
</dbReference>
<protein>
    <submittedName>
        <fullName evidence="7 8">Uncharacterized protein</fullName>
    </submittedName>
</protein>
<sequence>MEIRNLLCLLVSFSSFKEIFCDLVYHNHNILTSVPEDIPSSTTEIWLYGNAIRTIRRRDFNDKYSDLEDLTVRYNKIKSIESGCFKGTVLRSLDLDSNELTCVPDLREISGTLEVLNLRFNQITKISMTELNYLTKLNELSLSVNLISTIMDFTLFMPELQDFELQGNPLDCCHGTAWLKQVSTGILYVGTFPCNYPSKWNSTAWIDITYDMILKQLCDVAKNAIVQDWKGRYLCLPKDQGIHILCVNETWLKGTETDSPVISELLPGGYLIRHVPRMSRLGGIAIIHHSLIDVHAPSSSLNFATFEHQECLVKVRQCMRLAVVYSPPNTKSCTMNPFFNEFADFLESFSSQKGHVLITGITDLHAYGLTGNELPCKGWQAGSGYVCHRLRQNPSED</sequence>
<evidence type="ECO:0000313" key="7">
    <source>
        <dbReference type="EMBL" id="ELT94907.1"/>
    </source>
</evidence>